<dbReference type="Gene3D" id="3.30.565.10">
    <property type="entry name" value="Histidine kinase-like ATPase, C-terminal domain"/>
    <property type="match status" value="1"/>
</dbReference>
<dbReference type="GO" id="GO:0004673">
    <property type="term" value="F:protein histidine kinase activity"/>
    <property type="evidence" value="ECO:0007669"/>
    <property type="project" value="UniProtKB-EC"/>
</dbReference>
<evidence type="ECO:0000259" key="3">
    <source>
        <dbReference type="Pfam" id="PF06580"/>
    </source>
</evidence>
<keyword evidence="1" id="KW-0472">Membrane</keyword>
<dbReference type="RefSeq" id="WP_343131802.1">
    <property type="nucleotide sequence ID" value="NZ_JBCITK010000001.1"/>
</dbReference>
<accession>A0ABU9VQQ5</accession>
<dbReference type="InterPro" id="IPR003594">
    <property type="entry name" value="HATPase_dom"/>
</dbReference>
<dbReference type="Pfam" id="PF06580">
    <property type="entry name" value="His_kinase"/>
    <property type="match status" value="1"/>
</dbReference>
<keyword evidence="4" id="KW-0418">Kinase</keyword>
<dbReference type="Gene3D" id="3.30.450.20">
    <property type="entry name" value="PAS domain"/>
    <property type="match status" value="2"/>
</dbReference>
<dbReference type="InterPro" id="IPR010559">
    <property type="entry name" value="Sig_transdc_His_kin_internal"/>
</dbReference>
<evidence type="ECO:0000259" key="2">
    <source>
        <dbReference type="Pfam" id="PF02518"/>
    </source>
</evidence>
<keyword evidence="4" id="KW-0808">Transferase</keyword>
<dbReference type="PANTHER" id="PTHR34220:SF7">
    <property type="entry name" value="SENSOR HISTIDINE KINASE YPDA"/>
    <property type="match status" value="1"/>
</dbReference>
<gene>
    <name evidence="4" type="ORF">MKY91_18755</name>
</gene>
<reference evidence="4 5" key="1">
    <citation type="submission" date="2024-03" db="EMBL/GenBank/DDBJ databases">
        <title>Bacilli Hybrid Assemblies.</title>
        <authorList>
            <person name="Kovac J."/>
        </authorList>
    </citation>
    <scope>NUCLEOTIDE SEQUENCE [LARGE SCALE GENOMIC DNA]</scope>
    <source>
        <strain evidence="4 5">FSL R7-0666</strain>
    </source>
</reference>
<name>A0ABU9VQQ5_9BACI</name>
<dbReference type="Proteomes" id="UP001418796">
    <property type="component" value="Unassembled WGS sequence"/>
</dbReference>
<dbReference type="InterPro" id="IPR050640">
    <property type="entry name" value="Bact_2-comp_sensor_kinase"/>
</dbReference>
<evidence type="ECO:0000313" key="5">
    <source>
        <dbReference type="Proteomes" id="UP001418796"/>
    </source>
</evidence>
<feature type="domain" description="Signal transduction histidine kinase internal region" evidence="3">
    <location>
        <begin position="383"/>
        <end position="458"/>
    </location>
</feature>
<proteinExistence type="predicted"/>
<dbReference type="InterPro" id="IPR036890">
    <property type="entry name" value="HATPase_C_sf"/>
</dbReference>
<dbReference type="SUPFAM" id="SSF55874">
    <property type="entry name" value="ATPase domain of HSP90 chaperone/DNA topoisomerase II/histidine kinase"/>
    <property type="match status" value="1"/>
</dbReference>
<dbReference type="PANTHER" id="PTHR34220">
    <property type="entry name" value="SENSOR HISTIDINE KINASE YPDA"/>
    <property type="match status" value="1"/>
</dbReference>
<organism evidence="4 5">
    <name type="scientific">Alkalicoccobacillus gibsonii</name>
    <dbReference type="NCBI Taxonomy" id="79881"/>
    <lineage>
        <taxon>Bacteria</taxon>
        <taxon>Bacillati</taxon>
        <taxon>Bacillota</taxon>
        <taxon>Bacilli</taxon>
        <taxon>Bacillales</taxon>
        <taxon>Bacillaceae</taxon>
        <taxon>Alkalicoccobacillus</taxon>
    </lineage>
</organism>
<feature type="domain" description="Histidine kinase/HSP90-like ATPase" evidence="2">
    <location>
        <begin position="481"/>
        <end position="576"/>
    </location>
</feature>
<sequence length="593" mass="66938">MDLFKRYKIRHILFGSITTFTLLLLLTIIAVTYQLTTEENTEKTISHQVEKLTLLSRELSSELSSFQETSIGLSRQKAFQELMRQSREVDADSSSALSRQRTLVDLDFSNIIYSVPGLHSISIYMDHPPVNSQHPVQFHSMEEFHSFPWANELADVTAAWLGERTVSLLFGEADVVSYGRNLYSSRGDLIGVMILNIQKDFIVNWLRDKGNTSNLFILDGDGSLLSHPPDHDEFQELQPYLKQLSSSLQGRRGVTEEADLTRDGDLVVSSAVPSSNWTLLEITPNELITAGSKKIAIWLSVIGLISIIFVTVTMLYLTKKFTQPIIQLKNVMQTYPQSSATEELPNDYQNEFGLLFDGYLQLVARSDSLYASVLQKTKRQRMAESKALQANINPHFLYNTLDQLNWRAIERGDDDMSKMLELLGNMLRIGLSKGKSHLSIPEELDYLKHYLELQKINKDGKLDYQILTSGELSLYHLPKLTLQPFVENAVIHGLTNKRDGFIQVTIEEKSQSLLIEISDNGKGLSRNQNEQTSFDTGGYGIANVKERLAVYFGDKASITLENNQNEGVTAQVTIPKVDAQFFHLLNQDEEGAT</sequence>
<feature type="transmembrane region" description="Helical" evidence="1">
    <location>
        <begin position="295"/>
        <end position="317"/>
    </location>
</feature>
<evidence type="ECO:0000256" key="1">
    <source>
        <dbReference type="SAM" id="Phobius"/>
    </source>
</evidence>
<comment type="caution">
    <text evidence="4">The sequence shown here is derived from an EMBL/GenBank/DDBJ whole genome shotgun (WGS) entry which is preliminary data.</text>
</comment>
<dbReference type="EMBL" id="JBCITK010000001">
    <property type="protein sequence ID" value="MEN0645206.1"/>
    <property type="molecule type" value="Genomic_DNA"/>
</dbReference>
<feature type="transmembrane region" description="Helical" evidence="1">
    <location>
        <begin position="12"/>
        <end position="33"/>
    </location>
</feature>
<keyword evidence="1" id="KW-1133">Transmembrane helix</keyword>
<evidence type="ECO:0000313" key="4">
    <source>
        <dbReference type="EMBL" id="MEN0645206.1"/>
    </source>
</evidence>
<keyword evidence="1" id="KW-0812">Transmembrane</keyword>
<dbReference type="EC" id="2.7.13.3" evidence="4"/>
<protein>
    <submittedName>
        <fullName evidence="4">Sensor histidine kinase</fullName>
        <ecNumber evidence="4">2.7.13.3</ecNumber>
    </submittedName>
</protein>
<dbReference type="CDD" id="cd18774">
    <property type="entry name" value="PDC2_HK_sensor"/>
    <property type="match status" value="1"/>
</dbReference>
<dbReference type="Pfam" id="PF02518">
    <property type="entry name" value="HATPase_c"/>
    <property type="match status" value="1"/>
</dbReference>
<keyword evidence="5" id="KW-1185">Reference proteome</keyword>